<evidence type="ECO:0000256" key="1">
    <source>
        <dbReference type="ARBA" id="ARBA00004651"/>
    </source>
</evidence>
<evidence type="ECO:0000256" key="3">
    <source>
        <dbReference type="ARBA" id="ARBA00022692"/>
    </source>
</evidence>
<protein>
    <submittedName>
        <fullName evidence="9">Type II secretion system F family protein</fullName>
    </submittedName>
</protein>
<evidence type="ECO:0000259" key="8">
    <source>
        <dbReference type="Pfam" id="PF19359"/>
    </source>
</evidence>
<dbReference type="GO" id="GO:0005886">
    <property type="term" value="C:plasma membrane"/>
    <property type="evidence" value="ECO:0007669"/>
    <property type="project" value="UniProtKB-SubCell"/>
</dbReference>
<dbReference type="OrthoDB" id="3362351at2"/>
<feature type="domain" description="Type II secretion system protein GspF" evidence="7">
    <location>
        <begin position="154"/>
        <end position="280"/>
    </location>
</feature>
<proteinExistence type="predicted"/>
<dbReference type="PANTHER" id="PTHR35007">
    <property type="entry name" value="INTEGRAL MEMBRANE PROTEIN-RELATED"/>
    <property type="match status" value="1"/>
</dbReference>
<dbReference type="RefSeq" id="WP_124932682.1">
    <property type="nucleotide sequence ID" value="NZ_JAGFOU010000002.1"/>
</dbReference>
<comment type="caution">
    <text evidence="9">The sequence shown here is derived from an EMBL/GenBank/DDBJ whole genome shotgun (WGS) entry which is preliminary data.</text>
</comment>
<keyword evidence="2" id="KW-1003">Cell membrane</keyword>
<keyword evidence="10" id="KW-1185">Reference proteome</keyword>
<feature type="transmembrane region" description="Helical" evidence="6">
    <location>
        <begin position="263"/>
        <end position="288"/>
    </location>
</feature>
<evidence type="ECO:0000256" key="2">
    <source>
        <dbReference type="ARBA" id="ARBA00022475"/>
    </source>
</evidence>
<keyword evidence="3 6" id="KW-0812">Transmembrane</keyword>
<dbReference type="EMBL" id="RQZC01000001">
    <property type="protein sequence ID" value="RRD30769.1"/>
    <property type="molecule type" value="Genomic_DNA"/>
</dbReference>
<comment type="subcellular location">
    <subcellularLocation>
        <location evidence="1">Cell membrane</location>
        <topology evidence="1">Multi-pass membrane protein</topology>
    </subcellularLocation>
</comment>
<dbReference type="InterPro" id="IPR042094">
    <property type="entry name" value="T2SS_GspF_sf"/>
</dbReference>
<evidence type="ECO:0000259" key="7">
    <source>
        <dbReference type="Pfam" id="PF00482"/>
    </source>
</evidence>
<dbReference type="Pfam" id="PF19359">
    <property type="entry name" value="DUF5936"/>
    <property type="match status" value="1"/>
</dbReference>
<evidence type="ECO:0000313" key="10">
    <source>
        <dbReference type="Proteomes" id="UP000271272"/>
    </source>
</evidence>
<feature type="domain" description="DUF5936" evidence="8">
    <location>
        <begin position="6"/>
        <end position="134"/>
    </location>
</feature>
<sequence>MHPIALLAGCAAFALVLGAAQGLRMVRYDAASSLSMEEPVDSGARGSLIVRVVDGLGRRFGSLLRGVYSPRQRALLEKRLKRAGYPAGLTQASFIQREAGFMVLGVIVLLFAFLLRQWLLGFMISLLLVGWMRLWLINTGMRRSREIDRDLPDFLDVLSVTVRSGMAFRPAIERVSSYHGGPLAEEMRNAIQSMRLGVSRRDAFVAVRDNSRSENVALFVSAFLQAEELGTPLADALMDISTEIRRERAQQVRRAAARAQPKIALVVTTMILPATLLLILGGMILINIGSGFGG</sequence>
<dbReference type="Proteomes" id="UP000271272">
    <property type="component" value="Unassembled WGS sequence"/>
</dbReference>
<dbReference type="PANTHER" id="PTHR35007:SF2">
    <property type="entry name" value="PILUS ASSEMBLE PROTEIN"/>
    <property type="match status" value="1"/>
</dbReference>
<evidence type="ECO:0000256" key="6">
    <source>
        <dbReference type="SAM" id="Phobius"/>
    </source>
</evidence>
<keyword evidence="4 6" id="KW-1133">Transmembrane helix</keyword>
<dbReference type="InterPro" id="IPR045980">
    <property type="entry name" value="DUF5936"/>
</dbReference>
<evidence type="ECO:0000313" key="9">
    <source>
        <dbReference type="EMBL" id="RRD30769.1"/>
    </source>
</evidence>
<organism evidence="9 10">
    <name type="scientific">Actinomyces bowdenii</name>
    <dbReference type="NCBI Taxonomy" id="131109"/>
    <lineage>
        <taxon>Bacteria</taxon>
        <taxon>Bacillati</taxon>
        <taxon>Actinomycetota</taxon>
        <taxon>Actinomycetes</taxon>
        <taxon>Actinomycetales</taxon>
        <taxon>Actinomycetaceae</taxon>
        <taxon>Actinomyces</taxon>
    </lineage>
</organism>
<dbReference type="InterPro" id="IPR018076">
    <property type="entry name" value="T2SS_GspF_dom"/>
</dbReference>
<keyword evidence="5 6" id="KW-0472">Membrane</keyword>
<reference evidence="9 10" key="1">
    <citation type="submission" date="2018-11" db="EMBL/GenBank/DDBJ databases">
        <title>Genomes From Bacteria Associated with the Canine Oral Cavity: a Test Case for Automated Genome-Based Taxonomic Assignment.</title>
        <authorList>
            <person name="Coil D.A."/>
            <person name="Jospin G."/>
            <person name="Darling A.E."/>
            <person name="Wallis C."/>
            <person name="Davis I.J."/>
            <person name="Harris S."/>
            <person name="Eisen J.A."/>
            <person name="Holcombe L.J."/>
            <person name="O'Flynn C."/>
        </authorList>
    </citation>
    <scope>NUCLEOTIDE SEQUENCE [LARGE SCALE GENOMIC DNA]</scope>
    <source>
        <strain evidence="9 10">OH5050</strain>
    </source>
</reference>
<dbReference type="AlphaFoldDB" id="A0A3P1V9E7"/>
<feature type="transmembrane region" description="Helical" evidence="6">
    <location>
        <begin position="103"/>
        <end position="136"/>
    </location>
</feature>
<evidence type="ECO:0000256" key="5">
    <source>
        <dbReference type="ARBA" id="ARBA00023136"/>
    </source>
</evidence>
<name>A0A3P1V9E7_9ACTO</name>
<dbReference type="Gene3D" id="1.20.81.30">
    <property type="entry name" value="Type II secretion system (T2SS), domain F"/>
    <property type="match status" value="1"/>
</dbReference>
<dbReference type="Pfam" id="PF00482">
    <property type="entry name" value="T2SSF"/>
    <property type="match status" value="1"/>
</dbReference>
<evidence type="ECO:0000256" key="4">
    <source>
        <dbReference type="ARBA" id="ARBA00022989"/>
    </source>
</evidence>
<accession>A0A3P1V9E7</accession>
<gene>
    <name evidence="9" type="ORF">EII10_01240</name>
</gene>